<organism evidence="1">
    <name type="scientific">bioreactor metagenome</name>
    <dbReference type="NCBI Taxonomy" id="1076179"/>
    <lineage>
        <taxon>unclassified sequences</taxon>
        <taxon>metagenomes</taxon>
        <taxon>ecological metagenomes</taxon>
    </lineage>
</organism>
<dbReference type="GO" id="GO:0003989">
    <property type="term" value="F:acetyl-CoA carboxylase activity"/>
    <property type="evidence" value="ECO:0007669"/>
    <property type="project" value="InterPro"/>
</dbReference>
<reference evidence="1" key="1">
    <citation type="submission" date="2019-08" db="EMBL/GenBank/DDBJ databases">
        <authorList>
            <person name="Kucharzyk K."/>
            <person name="Murdoch R.W."/>
            <person name="Higgins S."/>
            <person name="Loffler F."/>
        </authorList>
    </citation>
    <scope>NUCLEOTIDE SEQUENCE</scope>
</reference>
<name>A0A645B8Q2_9ZZZZ</name>
<protein>
    <recommendedName>
        <fullName evidence="2">Acyl-CoA carboxylase subunit epsilon</fullName>
    </recommendedName>
</protein>
<comment type="caution">
    <text evidence="1">The sequence shown here is derived from an EMBL/GenBank/DDBJ whole genome shotgun (WGS) entry which is preliminary data.</text>
</comment>
<gene>
    <name evidence="1" type="ORF">SDC9_108693</name>
</gene>
<dbReference type="Pfam" id="PF13822">
    <property type="entry name" value="ACC_epsilon"/>
    <property type="match status" value="1"/>
</dbReference>
<dbReference type="EMBL" id="VSSQ01018546">
    <property type="protein sequence ID" value="MPM61830.1"/>
    <property type="molecule type" value="Genomic_DNA"/>
</dbReference>
<evidence type="ECO:0000313" key="1">
    <source>
        <dbReference type="EMBL" id="MPM61830.1"/>
    </source>
</evidence>
<dbReference type="AlphaFoldDB" id="A0A645B8Q2"/>
<dbReference type="GO" id="GO:0004658">
    <property type="term" value="F:propionyl-CoA carboxylase activity"/>
    <property type="evidence" value="ECO:0007669"/>
    <property type="project" value="InterPro"/>
</dbReference>
<evidence type="ECO:0008006" key="2">
    <source>
        <dbReference type="Google" id="ProtNLM"/>
    </source>
</evidence>
<dbReference type="InterPro" id="IPR032716">
    <property type="entry name" value="ACC_epsilon"/>
</dbReference>
<accession>A0A645B8Q2</accession>
<proteinExistence type="predicted"/>
<sequence length="79" mass="8772">MSTDIDEKKPTEIFRVTCGNPSEEDLAAIAVVLAALAGPDATPGTGTQPRHSRYNSYWRAIRRTFSTGRETWNSGLRQF</sequence>